<dbReference type="EMBL" id="SNXZ01000002">
    <property type="protein sequence ID" value="TDQ01252.1"/>
    <property type="molecule type" value="Genomic_DNA"/>
</dbReference>
<protein>
    <recommendedName>
        <fullName evidence="3">HK97 family phage major capsid protein</fullName>
    </recommendedName>
</protein>
<organism evidence="1 2">
    <name type="scientific">Labedaea rhizosphaerae</name>
    <dbReference type="NCBI Taxonomy" id="598644"/>
    <lineage>
        <taxon>Bacteria</taxon>
        <taxon>Bacillati</taxon>
        <taxon>Actinomycetota</taxon>
        <taxon>Actinomycetes</taxon>
        <taxon>Pseudonocardiales</taxon>
        <taxon>Pseudonocardiaceae</taxon>
        <taxon>Labedaea</taxon>
    </lineage>
</organism>
<name>A0A4R6SGU7_LABRH</name>
<dbReference type="OrthoDB" id="4578721at2"/>
<accession>A0A4R6SGU7</accession>
<reference evidence="1 2" key="1">
    <citation type="submission" date="2019-03" db="EMBL/GenBank/DDBJ databases">
        <title>Genomic Encyclopedia of Type Strains, Phase IV (KMG-IV): sequencing the most valuable type-strain genomes for metagenomic binning, comparative biology and taxonomic classification.</title>
        <authorList>
            <person name="Goeker M."/>
        </authorList>
    </citation>
    <scope>NUCLEOTIDE SEQUENCE [LARGE SCALE GENOMIC DNA]</scope>
    <source>
        <strain evidence="1 2">DSM 45361</strain>
    </source>
</reference>
<comment type="caution">
    <text evidence="1">The sequence shown here is derived from an EMBL/GenBank/DDBJ whole genome shotgun (WGS) entry which is preliminary data.</text>
</comment>
<dbReference type="AlphaFoldDB" id="A0A4R6SGU7"/>
<gene>
    <name evidence="1" type="ORF">EV186_1021120</name>
</gene>
<proteinExistence type="predicted"/>
<dbReference type="RefSeq" id="WP_133849851.1">
    <property type="nucleotide sequence ID" value="NZ_SNXZ01000002.1"/>
</dbReference>
<evidence type="ECO:0000313" key="2">
    <source>
        <dbReference type="Proteomes" id="UP000295444"/>
    </source>
</evidence>
<evidence type="ECO:0008006" key="3">
    <source>
        <dbReference type="Google" id="ProtNLM"/>
    </source>
</evidence>
<dbReference type="Proteomes" id="UP000295444">
    <property type="component" value="Unassembled WGS sequence"/>
</dbReference>
<keyword evidence="2" id="KW-1185">Reference proteome</keyword>
<dbReference type="Pfam" id="PF17236">
    <property type="entry name" value="SU10_MCP"/>
    <property type="match status" value="1"/>
</dbReference>
<dbReference type="InterPro" id="IPR035198">
    <property type="entry name" value="SU10_MCP"/>
</dbReference>
<evidence type="ECO:0000313" key="1">
    <source>
        <dbReference type="EMBL" id="TDQ01252.1"/>
    </source>
</evidence>
<sequence>MPGITGMLNTFNSPNYVGELFAITPTDTPLLSSIGGLTGGQSVDTTIFTWQTYDLRDPDANRQRLEGADAPPPEARVRQNAFNVVEIHQEALAITYTREAATGQFAVTGSNVPTSASIGGTNPAGDELVWQSQRQLEQIARDIEVSFISGTFAQPEDNTQPRKTRGLLQAITTNVVTNSTPVELTETLIVDLLQKTWENGGIRISETATIICNAWQKRMLTKAFITDKGYKESTRNVGGVSLDTIETDFGRLNIMLNRYMPTGTVIVASLDELAPVFLRIPGKGFLFTEPLAKTGASDKYQIYGEVGLKYGNERAHGKISGLTTAPTGA</sequence>